<dbReference type="Gene3D" id="3.30.565.10">
    <property type="entry name" value="Histidine kinase-like ATPase, C-terminal domain"/>
    <property type="match status" value="1"/>
</dbReference>
<dbReference type="EMBL" id="JAQZAO010000010">
    <property type="protein sequence ID" value="MDD7968006.1"/>
    <property type="molecule type" value="Genomic_DNA"/>
</dbReference>
<keyword evidence="1" id="KW-0418">Kinase</keyword>
<evidence type="ECO:0000313" key="4">
    <source>
        <dbReference type="EMBL" id="MDD7968006.1"/>
    </source>
</evidence>
<organism evidence="4 5">
    <name type="scientific">Actinomycetospora lemnae</name>
    <dbReference type="NCBI Taxonomy" id="3019891"/>
    <lineage>
        <taxon>Bacteria</taxon>
        <taxon>Bacillati</taxon>
        <taxon>Actinomycetota</taxon>
        <taxon>Actinomycetes</taxon>
        <taxon>Pseudonocardiales</taxon>
        <taxon>Pseudonocardiaceae</taxon>
        <taxon>Actinomycetospora</taxon>
    </lineage>
</organism>
<dbReference type="PANTHER" id="PTHR35526:SF3">
    <property type="entry name" value="ANTI-SIGMA-F FACTOR RSBW"/>
    <property type="match status" value="1"/>
</dbReference>
<dbReference type="InterPro" id="IPR036890">
    <property type="entry name" value="HATPase_C_sf"/>
</dbReference>
<reference evidence="4 5" key="1">
    <citation type="submission" date="2023-02" db="EMBL/GenBank/DDBJ databases">
        <title>Genome sequencing required for Actinomycetospora new species description.</title>
        <authorList>
            <person name="Saimee Y."/>
            <person name="Duangmal K."/>
        </authorList>
    </citation>
    <scope>NUCLEOTIDE SEQUENCE [LARGE SCALE GENOMIC DNA]</scope>
    <source>
        <strain evidence="4 5">DW7H6</strain>
    </source>
</reference>
<comment type="caution">
    <text evidence="4">The sequence shown here is derived from an EMBL/GenBank/DDBJ whole genome shotgun (WGS) entry which is preliminary data.</text>
</comment>
<keyword evidence="1" id="KW-0808">Transferase</keyword>
<evidence type="ECO:0000256" key="1">
    <source>
        <dbReference type="ARBA" id="ARBA00022527"/>
    </source>
</evidence>
<keyword evidence="1" id="KW-0723">Serine/threonine-protein kinase</keyword>
<evidence type="ECO:0000256" key="2">
    <source>
        <dbReference type="SAM" id="MobiDB-lite"/>
    </source>
</evidence>
<keyword evidence="5" id="KW-1185">Reference proteome</keyword>
<dbReference type="InterPro" id="IPR050267">
    <property type="entry name" value="Anti-sigma-factor_SerPK"/>
</dbReference>
<proteinExistence type="predicted"/>
<evidence type="ECO:0000313" key="5">
    <source>
        <dbReference type="Proteomes" id="UP001300763"/>
    </source>
</evidence>
<dbReference type="PANTHER" id="PTHR35526">
    <property type="entry name" value="ANTI-SIGMA-F FACTOR RSBW-RELATED"/>
    <property type="match status" value="1"/>
</dbReference>
<dbReference type="GO" id="GO:0005524">
    <property type="term" value="F:ATP binding"/>
    <property type="evidence" value="ECO:0007669"/>
    <property type="project" value="UniProtKB-KW"/>
</dbReference>
<keyword evidence="4" id="KW-0067">ATP-binding</keyword>
<feature type="domain" description="Histidine kinase/HSP90-like ATPase" evidence="3">
    <location>
        <begin position="38"/>
        <end position="150"/>
    </location>
</feature>
<dbReference type="SUPFAM" id="SSF55874">
    <property type="entry name" value="ATPase domain of HSP90 chaperone/DNA topoisomerase II/histidine kinase"/>
    <property type="match status" value="1"/>
</dbReference>
<dbReference type="Pfam" id="PF13581">
    <property type="entry name" value="HATPase_c_2"/>
    <property type="match status" value="1"/>
</dbReference>
<dbReference type="Proteomes" id="UP001300763">
    <property type="component" value="Unassembled WGS sequence"/>
</dbReference>
<feature type="region of interest" description="Disordered" evidence="2">
    <location>
        <begin position="1"/>
        <end position="31"/>
    </location>
</feature>
<dbReference type="CDD" id="cd16936">
    <property type="entry name" value="HATPase_RsbW-like"/>
    <property type="match status" value="1"/>
</dbReference>
<protein>
    <submittedName>
        <fullName evidence="4">ATP-binding protein</fullName>
    </submittedName>
</protein>
<keyword evidence="4" id="KW-0547">Nucleotide-binding</keyword>
<sequence length="167" mass="17576">MPEHSSPGPPPRWPTEPDGSVAGGSPSPAARSLYCATTATTGHARRTRRTLRGWVDALDLAQELAEDLVLAVHEALTNVVDHAYLGRTPGPMTLLAQCAGAGITVTVSDRGHWRTEGSAPEDRRGRGLPLIRALAPTVTFDIHPSGTAVHIHHPSPGHDDAPASRCG</sequence>
<evidence type="ECO:0000259" key="3">
    <source>
        <dbReference type="Pfam" id="PF13581"/>
    </source>
</evidence>
<accession>A0ABT5SYR7</accession>
<dbReference type="RefSeq" id="WP_274202536.1">
    <property type="nucleotide sequence ID" value="NZ_JAQZAO010000010.1"/>
</dbReference>
<name>A0ABT5SYR7_9PSEU</name>
<dbReference type="InterPro" id="IPR003594">
    <property type="entry name" value="HATPase_dom"/>
</dbReference>
<gene>
    <name evidence="4" type="ORF">PGB27_21900</name>
</gene>